<feature type="domain" description="HTH marR-type" evidence="1">
    <location>
        <begin position="6"/>
        <end position="137"/>
    </location>
</feature>
<dbReference type="InterPro" id="IPR011991">
    <property type="entry name" value="ArsR-like_HTH"/>
</dbReference>
<organism evidence="2 3">
    <name type="scientific">Luteimicrobium xylanilyticum</name>
    <dbReference type="NCBI Taxonomy" id="1133546"/>
    <lineage>
        <taxon>Bacteria</taxon>
        <taxon>Bacillati</taxon>
        <taxon>Actinomycetota</taxon>
        <taxon>Actinomycetes</taxon>
        <taxon>Micrococcales</taxon>
        <taxon>Luteimicrobium</taxon>
    </lineage>
</organism>
<evidence type="ECO:0000313" key="3">
    <source>
        <dbReference type="Proteomes" id="UP000326702"/>
    </source>
</evidence>
<dbReference type="Pfam" id="PF12802">
    <property type="entry name" value="MarR_2"/>
    <property type="match status" value="1"/>
</dbReference>
<dbReference type="PANTHER" id="PTHR33164">
    <property type="entry name" value="TRANSCRIPTIONAL REGULATOR, MARR FAMILY"/>
    <property type="match status" value="1"/>
</dbReference>
<evidence type="ECO:0000313" key="2">
    <source>
        <dbReference type="EMBL" id="QFU99384.1"/>
    </source>
</evidence>
<gene>
    <name evidence="2" type="ORF">KDY119_02914</name>
</gene>
<proteinExistence type="predicted"/>
<dbReference type="AlphaFoldDB" id="A0A5P9QD51"/>
<protein>
    <recommendedName>
        <fullName evidence="1">HTH marR-type domain-containing protein</fullName>
    </recommendedName>
</protein>
<dbReference type="InterPro" id="IPR036388">
    <property type="entry name" value="WH-like_DNA-bd_sf"/>
</dbReference>
<dbReference type="InterPro" id="IPR000835">
    <property type="entry name" value="HTH_MarR-typ"/>
</dbReference>
<dbReference type="EMBL" id="CP045529">
    <property type="protein sequence ID" value="QFU99384.1"/>
    <property type="molecule type" value="Genomic_DNA"/>
</dbReference>
<reference evidence="2 3" key="1">
    <citation type="submission" date="2019-10" db="EMBL/GenBank/DDBJ databases">
        <title>Genome sequence of Luteimicrobium xylanilyticum HY-24.</title>
        <authorList>
            <person name="Kim D.Y."/>
            <person name="Park H.-Y."/>
        </authorList>
    </citation>
    <scope>NUCLEOTIDE SEQUENCE [LARGE SCALE GENOMIC DNA]</scope>
    <source>
        <strain evidence="2 3">HY-24</strain>
    </source>
</reference>
<dbReference type="PROSITE" id="PS50995">
    <property type="entry name" value="HTH_MARR_2"/>
    <property type="match status" value="1"/>
</dbReference>
<dbReference type="Proteomes" id="UP000326702">
    <property type="component" value="Chromosome"/>
</dbReference>
<dbReference type="GO" id="GO:0006950">
    <property type="term" value="P:response to stress"/>
    <property type="evidence" value="ECO:0007669"/>
    <property type="project" value="TreeGrafter"/>
</dbReference>
<dbReference type="PANTHER" id="PTHR33164:SF43">
    <property type="entry name" value="HTH-TYPE TRANSCRIPTIONAL REPRESSOR YETL"/>
    <property type="match status" value="1"/>
</dbReference>
<dbReference type="KEGG" id="lxl:KDY119_02914"/>
<dbReference type="RefSeq" id="WP_036947260.1">
    <property type="nucleotide sequence ID" value="NZ_BAABIH010000008.1"/>
</dbReference>
<dbReference type="GO" id="GO:0003700">
    <property type="term" value="F:DNA-binding transcription factor activity"/>
    <property type="evidence" value="ECO:0007669"/>
    <property type="project" value="InterPro"/>
</dbReference>
<dbReference type="OrthoDB" id="4462574at2"/>
<dbReference type="InterPro" id="IPR039422">
    <property type="entry name" value="MarR/SlyA-like"/>
</dbReference>
<dbReference type="SMART" id="SM00347">
    <property type="entry name" value="HTH_MARR"/>
    <property type="match status" value="1"/>
</dbReference>
<evidence type="ECO:0000259" key="1">
    <source>
        <dbReference type="PROSITE" id="PS50995"/>
    </source>
</evidence>
<dbReference type="CDD" id="cd00090">
    <property type="entry name" value="HTH_ARSR"/>
    <property type="match status" value="1"/>
</dbReference>
<sequence length="152" mass="16779">MSFGGKRALGMTLWETTQTVNKAFERRLDTAGGNRAVWFIFLALSDGGHATQRDLARTVGITDATLTHHLTSLEQRGLVTRTRDDHDRRVQRIAFTAEGRASFERMREAALDYDRVLKAALGDDVDLVFDALHRLAAAAEEPPGGGRGRTVD</sequence>
<dbReference type="InterPro" id="IPR036390">
    <property type="entry name" value="WH_DNA-bd_sf"/>
</dbReference>
<dbReference type="Gene3D" id="1.10.10.10">
    <property type="entry name" value="Winged helix-like DNA-binding domain superfamily/Winged helix DNA-binding domain"/>
    <property type="match status" value="1"/>
</dbReference>
<dbReference type="SUPFAM" id="SSF46785">
    <property type="entry name" value="Winged helix' DNA-binding domain"/>
    <property type="match status" value="1"/>
</dbReference>
<dbReference type="PRINTS" id="PR00598">
    <property type="entry name" value="HTHMARR"/>
</dbReference>
<name>A0A5P9QD51_9MICO</name>
<keyword evidence="3" id="KW-1185">Reference proteome</keyword>
<accession>A0A5P9QD51</accession>